<comment type="caution">
    <text evidence="5">The sequence shown here is derived from an EMBL/GenBank/DDBJ whole genome shotgun (WGS) entry which is preliminary data.</text>
</comment>
<dbReference type="InterPro" id="IPR002877">
    <property type="entry name" value="RNA_MeTrfase_FtsJ_dom"/>
</dbReference>
<dbReference type="GO" id="GO:0008168">
    <property type="term" value="F:methyltransferase activity"/>
    <property type="evidence" value="ECO:0007669"/>
    <property type="project" value="UniProtKB-KW"/>
</dbReference>
<dbReference type="RefSeq" id="WP_344813762.1">
    <property type="nucleotide sequence ID" value="NZ_BAAAYX010000014.1"/>
</dbReference>
<evidence type="ECO:0000256" key="2">
    <source>
        <dbReference type="ARBA" id="ARBA00029460"/>
    </source>
</evidence>
<evidence type="ECO:0000259" key="4">
    <source>
        <dbReference type="SMART" id="SM00363"/>
    </source>
</evidence>
<dbReference type="InterPro" id="IPR002942">
    <property type="entry name" value="S4_RNA-bd"/>
</dbReference>
<keyword evidence="6" id="KW-1185">Reference proteome</keyword>
<dbReference type="EMBL" id="BAAAYX010000014">
    <property type="protein sequence ID" value="GAA3713149.1"/>
    <property type="molecule type" value="Genomic_DNA"/>
</dbReference>
<keyword evidence="5" id="KW-0489">Methyltransferase</keyword>
<comment type="similarity">
    <text evidence="2">Belongs to the TlyA family.</text>
</comment>
<protein>
    <submittedName>
        <fullName evidence="5">TlyA family RNA methyltransferase</fullName>
    </submittedName>
</protein>
<dbReference type="GO" id="GO:0032259">
    <property type="term" value="P:methylation"/>
    <property type="evidence" value="ECO:0007669"/>
    <property type="project" value="UniProtKB-KW"/>
</dbReference>
<reference evidence="6" key="1">
    <citation type="journal article" date="2019" name="Int. J. Syst. Evol. Microbiol.">
        <title>The Global Catalogue of Microorganisms (GCM) 10K type strain sequencing project: providing services to taxonomists for standard genome sequencing and annotation.</title>
        <authorList>
            <consortium name="The Broad Institute Genomics Platform"/>
            <consortium name="The Broad Institute Genome Sequencing Center for Infectious Disease"/>
            <person name="Wu L."/>
            <person name="Ma J."/>
        </authorList>
    </citation>
    <scope>NUCLEOTIDE SEQUENCE [LARGE SCALE GENOMIC DNA]</scope>
    <source>
        <strain evidence="6">JCM 16548</strain>
    </source>
</reference>
<dbReference type="SUPFAM" id="SSF55174">
    <property type="entry name" value="Alpha-L RNA-binding motif"/>
    <property type="match status" value="1"/>
</dbReference>
<dbReference type="PIRSF" id="PIRSF005578">
    <property type="entry name" value="TlyA"/>
    <property type="match status" value="1"/>
</dbReference>
<proteinExistence type="inferred from homology"/>
<dbReference type="PANTHER" id="PTHR32319:SF0">
    <property type="entry name" value="BACTERIAL HEMOLYSIN-LIKE PROTEIN"/>
    <property type="match status" value="1"/>
</dbReference>
<dbReference type="InterPro" id="IPR047048">
    <property type="entry name" value="TlyA"/>
</dbReference>
<evidence type="ECO:0000313" key="6">
    <source>
        <dbReference type="Proteomes" id="UP001500051"/>
    </source>
</evidence>
<evidence type="ECO:0000256" key="3">
    <source>
        <dbReference type="PROSITE-ProRule" id="PRU00182"/>
    </source>
</evidence>
<dbReference type="CDD" id="cd02440">
    <property type="entry name" value="AdoMet_MTases"/>
    <property type="match status" value="1"/>
</dbReference>
<dbReference type="Proteomes" id="UP001500051">
    <property type="component" value="Unassembled WGS sequence"/>
</dbReference>
<dbReference type="SUPFAM" id="SSF53335">
    <property type="entry name" value="S-adenosyl-L-methionine-dependent methyltransferases"/>
    <property type="match status" value="1"/>
</dbReference>
<dbReference type="Pfam" id="PF01728">
    <property type="entry name" value="FtsJ"/>
    <property type="match status" value="1"/>
</dbReference>
<dbReference type="InterPro" id="IPR004538">
    <property type="entry name" value="Hemolysin_A/TlyA"/>
</dbReference>
<dbReference type="Pfam" id="PF01479">
    <property type="entry name" value="S4"/>
    <property type="match status" value="1"/>
</dbReference>
<accession>A0ABP7E3D9</accession>
<dbReference type="SMART" id="SM00363">
    <property type="entry name" value="S4"/>
    <property type="match status" value="1"/>
</dbReference>
<sequence length="259" mass="27164">MRGQTRLDRAVADRGLARSRAAAVALIRAGRVRVGDRVVDRPSAPVTADDAIDVEPDPYVSRAAHKLVGALDELALDVSGLRALDAGASTGGFTQVLLRAGCRQVVAVDVGHDQLAEEVRVDPRVRSHEHLNVRDLGLEHVDHQLVDLVVGDLSFISLTVVLPALTGVVDPAGSLLLMVKPQFEVGRERLGDGGVVRSPALHVDAVSGVLSAAAALGWSCRAVVPSRLPGPAGNREFFVHLSRQPPDEPVDVAASVGSG</sequence>
<evidence type="ECO:0000256" key="1">
    <source>
        <dbReference type="ARBA" id="ARBA00022884"/>
    </source>
</evidence>
<evidence type="ECO:0000313" key="5">
    <source>
        <dbReference type="EMBL" id="GAA3713149.1"/>
    </source>
</evidence>
<dbReference type="InterPro" id="IPR036986">
    <property type="entry name" value="S4_RNA-bd_sf"/>
</dbReference>
<keyword evidence="1 3" id="KW-0694">RNA-binding</keyword>
<dbReference type="PROSITE" id="PS50889">
    <property type="entry name" value="S4"/>
    <property type="match status" value="1"/>
</dbReference>
<dbReference type="CDD" id="cd00165">
    <property type="entry name" value="S4"/>
    <property type="match status" value="1"/>
</dbReference>
<feature type="domain" description="RNA-binding S4" evidence="4">
    <location>
        <begin position="5"/>
        <end position="68"/>
    </location>
</feature>
<dbReference type="Gene3D" id="3.10.290.10">
    <property type="entry name" value="RNA-binding S4 domain"/>
    <property type="match status" value="1"/>
</dbReference>
<gene>
    <name evidence="5" type="ORF">GCM10022204_35240</name>
</gene>
<keyword evidence="5" id="KW-0808">Transferase</keyword>
<dbReference type="Gene3D" id="3.40.50.150">
    <property type="entry name" value="Vaccinia Virus protein VP39"/>
    <property type="match status" value="1"/>
</dbReference>
<dbReference type="InterPro" id="IPR029063">
    <property type="entry name" value="SAM-dependent_MTases_sf"/>
</dbReference>
<organism evidence="5 6">
    <name type="scientific">Microlunatus aurantiacus</name>
    <dbReference type="NCBI Taxonomy" id="446786"/>
    <lineage>
        <taxon>Bacteria</taxon>
        <taxon>Bacillati</taxon>
        <taxon>Actinomycetota</taxon>
        <taxon>Actinomycetes</taxon>
        <taxon>Propionibacteriales</taxon>
        <taxon>Propionibacteriaceae</taxon>
        <taxon>Microlunatus</taxon>
    </lineage>
</organism>
<name>A0ABP7E3D9_9ACTN</name>
<dbReference type="PANTHER" id="PTHR32319">
    <property type="entry name" value="BACTERIAL HEMOLYSIN-LIKE PROTEIN"/>
    <property type="match status" value="1"/>
</dbReference>